<dbReference type="EMBL" id="MU620893">
    <property type="protein sequence ID" value="KAI8584088.1"/>
    <property type="molecule type" value="Genomic_DNA"/>
</dbReference>
<feature type="region of interest" description="Disordered" evidence="1">
    <location>
        <begin position="837"/>
        <end position="858"/>
    </location>
</feature>
<proteinExistence type="predicted"/>
<feature type="domain" description="CUE" evidence="2">
    <location>
        <begin position="1409"/>
        <end position="1453"/>
    </location>
</feature>
<evidence type="ECO:0000313" key="4">
    <source>
        <dbReference type="Proteomes" id="UP001206595"/>
    </source>
</evidence>
<feature type="compositionally biased region" description="Basic and acidic residues" evidence="1">
    <location>
        <begin position="1477"/>
        <end position="1489"/>
    </location>
</feature>
<dbReference type="Pfam" id="PF12449">
    <property type="entry name" value="DUF3684"/>
    <property type="match status" value="1"/>
</dbReference>
<dbReference type="NCBIfam" id="NF047352">
    <property type="entry name" value="P_loop_sacsin"/>
    <property type="match status" value="1"/>
</dbReference>
<dbReference type="InterPro" id="IPR003892">
    <property type="entry name" value="CUE"/>
</dbReference>
<evidence type="ECO:0000313" key="3">
    <source>
        <dbReference type="EMBL" id="KAI8584088.1"/>
    </source>
</evidence>
<gene>
    <name evidence="3" type="ORF">K450DRAFT_218092</name>
</gene>
<reference evidence="3" key="2">
    <citation type="journal article" date="2022" name="Proc. Natl. Acad. Sci. U.S.A.">
        <title>Diploid-dominant life cycles characterize the early evolution of Fungi.</title>
        <authorList>
            <person name="Amses K.R."/>
            <person name="Simmons D.R."/>
            <person name="Longcore J.E."/>
            <person name="Mondo S.J."/>
            <person name="Seto K."/>
            <person name="Jeronimo G.H."/>
            <person name="Bonds A.E."/>
            <person name="Quandt C.A."/>
            <person name="Davis W.J."/>
            <person name="Chang Y."/>
            <person name="Federici B.A."/>
            <person name="Kuo A."/>
            <person name="LaButti K."/>
            <person name="Pangilinan J."/>
            <person name="Andreopoulos W."/>
            <person name="Tritt A."/>
            <person name="Riley R."/>
            <person name="Hundley H."/>
            <person name="Johnson J."/>
            <person name="Lipzen A."/>
            <person name="Barry K."/>
            <person name="Lang B.F."/>
            <person name="Cuomo C.A."/>
            <person name="Buchler N.E."/>
            <person name="Grigoriev I.V."/>
            <person name="Spatafora J.W."/>
            <person name="Stajich J.E."/>
            <person name="James T.Y."/>
        </authorList>
    </citation>
    <scope>NUCLEOTIDE SEQUENCE</scope>
    <source>
        <strain evidence="3">AG</strain>
    </source>
</reference>
<dbReference type="GO" id="GO:0043130">
    <property type="term" value="F:ubiquitin binding"/>
    <property type="evidence" value="ECO:0007669"/>
    <property type="project" value="InterPro"/>
</dbReference>
<dbReference type="PANTHER" id="PTHR47839:SF1">
    <property type="entry name" value="DOMAIN PROTEIN, PUTATIVE (AFU_ORTHOLOGUE AFUA_6G04830)-RELATED"/>
    <property type="match status" value="1"/>
</dbReference>
<dbReference type="Proteomes" id="UP001206595">
    <property type="component" value="Unassembled WGS sequence"/>
</dbReference>
<comment type="caution">
    <text evidence="3">The sequence shown here is derived from an EMBL/GenBank/DDBJ whole genome shotgun (WGS) entry which is preliminary data.</text>
</comment>
<protein>
    <recommendedName>
        <fullName evidence="2">CUE domain-containing protein</fullName>
    </recommendedName>
</protein>
<dbReference type="GeneID" id="75910497"/>
<accession>A0AAD5HJ88</accession>
<dbReference type="PROSITE" id="PS51140">
    <property type="entry name" value="CUE"/>
    <property type="match status" value="1"/>
</dbReference>
<name>A0AAD5HJ88_UMBRA</name>
<sequence length="1749" mass="198513">MVQMEQGRKLDQLRDHVMSADGLEEKVEVNQRHLIDKILARYSAEHVVYRELMQNADDASAQGVQILFTTDSPVKTEEPNLKGKCTRLIIKNNGIPFRPEDWARLKSIAEGNPDEQKIGAFGVGFYSLFSICENPFVSSGQHCMGFFFKGDQLYTRRGQLQDEDVTPWTSILMDMRQPITIPEMTGFAKFLTCSLGFTANLREISVFVDDHRVFHILKRTDEPRPMAIDHKQLFTSSVPDGIFTLGSVSIQKVQLEVERFVPPTFTSSLMSAFMPKVLLGASSDTNGTPLTFEKASTFLRVVTGVLKVSVSKELEREMERSTKKKPPKQTNFQLVFTGREELDVSENTNIVFQDLVPYPEQGRIYIGFPTHQTTGCCSHMAARFIPTVERESIDFADRYIGKWNRELLVMGGLLCRVVYNDEMEQIRKLYKELVGNEELVDNEKLLEEDKASGTEITPRTWLRRRAFHALQSFTFKPSTPSSIVSQDQGFYFYEMARSDMHVMTSHGIQPLLKTRSLSSEDPGLAASDLINKFIKSIPLVSISPYATADAPLQKLKAEKKLKPFGIRDVFQELESRSLTIDEMIICMKWWINLHENANVGYTNAETKELLSLPQTRQNFLRTAIFTYKDGTPMQLSAVSSFINPKLIPVDMPLPQNVLPFEISCQFQHAALKIHFGWSELQVLDWVRHVFSNPELETSPKFAEKVLSVVSKSLTTQAKPNQDIIINLLKEKRCIPTKRGMKYPTEAYFPTVKLFEDLPIMILEHPRAISETMLLSLGVRKHVELQLIFDRLVSQGNWSHIELVKYLASVQNMLSTKELHRLQETAIFPKVEEVAKEETTANGKATKEAATEAPPPKSVPQRYKAKELYAPLVELKNLKLPTIKWDSKWKPASEETKFLEVLGLRNYPTLAILLNQAADPKKGQADRNQSLKYFIDNFDKYYREFYNPLTAIEPFIPCRDGGYSKPSECFGNAEAAVLGFKVIHTELSAVRDKLGVREDPDSPQLLKAFLGNIQTDPENAKNVFNYMASRISLGQSTWNQLQDVEFIPVKDSRTTAKETNTITLMRPTECYFLSKDAQNDFHKELFVFIDFGDVANTFLRCCGVKNEPTTLELAQMMVRNPQLYWKLSGGGENYLNVLRQIANQFYQIKRNRSLIDKMRTAKILVGYRQLEPDGSKTSDKTATFEYCLVSANSVYINDDANGYHLFSPICAPMDPVIEELYKELGCVKLSTQIREASSYVGPVQTTPRSADIQSQVVERIPIILYQVFVDAPQRKSELRMSQDKIIRKLQVVEATKINITRTFLPTGQKNVQWTSSCGDVNECKLYIGGNKEIDYYDVAASLCHILFRRIGFNDAIIFERYLVASLDNLRSRGVPVDRILNTPKVTKPAVDNFSQSLGEVEVEDQKSSKQLDEYTKKVQDVFPDCDPNFIRSELQKEKQDHVANVVNKLLSTQYPKNTNPAPPAPPEFQKPDGQVQKPEAHTKPPVRKLESIGTNFFNKFTRSRTKTEQEDGGSRKPTEHQETGPPPSGGNAGPPPTTTNGAKPNSQNPVMGDIKNHQQVMKRQLEQAISACQSNSAQSVFSPPTTHNVQEYCDATSGQNLKYVAKTKGYEFYVHNDVNGPVVLQQYDAQLGHFSSVIGVLVGVFNIDALAIHIFYDTTGNTIAFYRNGSLFFNLRFYLNLHDAPSAAPDTQIRRTKRRDALKFWYMTMCHELAHCFEARHNAQHEYYVESFAEMYLDTFIDKLMAFPAS</sequence>
<dbReference type="RefSeq" id="XP_051449092.1">
    <property type="nucleotide sequence ID" value="XM_051585147.1"/>
</dbReference>
<evidence type="ECO:0000256" key="1">
    <source>
        <dbReference type="SAM" id="MobiDB-lite"/>
    </source>
</evidence>
<feature type="compositionally biased region" description="Basic and acidic residues" evidence="1">
    <location>
        <begin position="837"/>
        <end position="849"/>
    </location>
</feature>
<dbReference type="InterPro" id="IPR022155">
    <property type="entry name" value="DUF3684"/>
</dbReference>
<organism evidence="3 4">
    <name type="scientific">Umbelopsis ramanniana AG</name>
    <dbReference type="NCBI Taxonomy" id="1314678"/>
    <lineage>
        <taxon>Eukaryota</taxon>
        <taxon>Fungi</taxon>
        <taxon>Fungi incertae sedis</taxon>
        <taxon>Mucoromycota</taxon>
        <taxon>Mucoromycotina</taxon>
        <taxon>Umbelopsidomycetes</taxon>
        <taxon>Umbelopsidales</taxon>
        <taxon>Umbelopsidaceae</taxon>
        <taxon>Umbelopsis</taxon>
    </lineage>
</organism>
<reference evidence="3" key="1">
    <citation type="submission" date="2021-06" db="EMBL/GenBank/DDBJ databases">
        <authorList>
            <consortium name="DOE Joint Genome Institute"/>
            <person name="Mondo S.J."/>
            <person name="Amses K.R."/>
            <person name="Simmons D.R."/>
            <person name="Longcore J.E."/>
            <person name="Seto K."/>
            <person name="Alves G.H."/>
            <person name="Bonds A.E."/>
            <person name="Quandt C.A."/>
            <person name="Davis W.J."/>
            <person name="Chang Y."/>
            <person name="Letcher P.M."/>
            <person name="Powell M.J."/>
            <person name="Kuo A."/>
            <person name="Labutti K."/>
            <person name="Pangilinan J."/>
            <person name="Andreopoulos W."/>
            <person name="Tritt A."/>
            <person name="Riley R."/>
            <person name="Hundley H."/>
            <person name="Johnson J."/>
            <person name="Lipzen A."/>
            <person name="Barry K."/>
            <person name="Berbee M.L."/>
            <person name="Buchler N.E."/>
            <person name="Grigoriev I.V."/>
            <person name="Spatafora J.W."/>
            <person name="Stajich J.E."/>
            <person name="James T.Y."/>
        </authorList>
    </citation>
    <scope>NUCLEOTIDE SEQUENCE</scope>
    <source>
        <strain evidence="3">AG</strain>
    </source>
</reference>
<dbReference type="Gene3D" id="3.30.565.10">
    <property type="entry name" value="Histidine kinase-like ATPase, C-terminal domain"/>
    <property type="match status" value="1"/>
</dbReference>
<dbReference type="SUPFAM" id="SSF55874">
    <property type="entry name" value="ATPase domain of HSP90 chaperone/DNA topoisomerase II/histidine kinase"/>
    <property type="match status" value="1"/>
</dbReference>
<feature type="compositionally biased region" description="Pro residues" evidence="1">
    <location>
        <begin position="1523"/>
        <end position="1536"/>
    </location>
</feature>
<dbReference type="PANTHER" id="PTHR47839">
    <property type="entry name" value="DOMAIN PROTEIN, PUTATIVE (AFU_ORTHOLOGUE AFUA_6G04830)-RELATED"/>
    <property type="match status" value="1"/>
</dbReference>
<dbReference type="InterPro" id="IPR036890">
    <property type="entry name" value="HATPase_C_sf"/>
</dbReference>
<evidence type="ECO:0000259" key="2">
    <source>
        <dbReference type="PROSITE" id="PS51140"/>
    </source>
</evidence>
<dbReference type="Pfam" id="PF25794">
    <property type="entry name" value="SACS"/>
    <property type="match status" value="1"/>
</dbReference>
<dbReference type="InterPro" id="IPR058210">
    <property type="entry name" value="SACS/Nov_dom"/>
</dbReference>
<keyword evidence="4" id="KW-1185">Reference proteome</keyword>
<feature type="region of interest" description="Disordered" evidence="1">
    <location>
        <begin position="1452"/>
        <end position="1551"/>
    </location>
</feature>
<feature type="compositionally biased region" description="Basic and acidic residues" evidence="1">
    <location>
        <begin position="1504"/>
        <end position="1521"/>
    </location>
</feature>